<evidence type="ECO:0000259" key="4">
    <source>
        <dbReference type="Pfam" id="PF05420"/>
    </source>
</evidence>
<evidence type="ECO:0000313" key="6">
    <source>
        <dbReference type="Proteomes" id="UP000251088"/>
    </source>
</evidence>
<feature type="domain" description="Cellulose synthase operon C C-terminal" evidence="4">
    <location>
        <begin position="2"/>
        <end position="162"/>
    </location>
</feature>
<keyword evidence="3" id="KW-0802">TPR repeat</keyword>
<evidence type="ECO:0000256" key="2">
    <source>
        <dbReference type="ARBA" id="ARBA00022737"/>
    </source>
</evidence>
<evidence type="ECO:0000313" key="5">
    <source>
        <dbReference type="EMBL" id="SQC07863.1"/>
    </source>
</evidence>
<dbReference type="Proteomes" id="UP000251088">
    <property type="component" value="Unassembled WGS sequence"/>
</dbReference>
<dbReference type="GO" id="GO:0030244">
    <property type="term" value="P:cellulose biosynthetic process"/>
    <property type="evidence" value="ECO:0007669"/>
    <property type="project" value="InterPro"/>
</dbReference>
<reference evidence="5 6" key="1">
    <citation type="submission" date="2018-06" db="EMBL/GenBank/DDBJ databases">
        <authorList>
            <consortium name="Pathogen Informatics"/>
            <person name="Doyle S."/>
        </authorList>
    </citation>
    <scope>NUCLEOTIDE SEQUENCE [LARGE SCALE GENOMIC DNA]</scope>
    <source>
        <strain evidence="5 6">NCTC9128</strain>
    </source>
</reference>
<keyword evidence="2" id="KW-0677">Repeat</keyword>
<protein>
    <submittedName>
        <fullName evidence="5">Cellulose synthase operon protein C</fullName>
    </submittedName>
</protein>
<dbReference type="GO" id="GO:0019867">
    <property type="term" value="C:outer membrane"/>
    <property type="evidence" value="ECO:0007669"/>
    <property type="project" value="InterPro"/>
</dbReference>
<dbReference type="EMBL" id="UAWN01000003">
    <property type="protein sequence ID" value="SQC07863.1"/>
    <property type="molecule type" value="Genomic_DNA"/>
</dbReference>
<accession>A0A2X3C404</accession>
<proteinExistence type="predicted"/>
<organism evidence="5 6">
    <name type="scientific">Klebsiella pneumoniae</name>
    <dbReference type="NCBI Taxonomy" id="573"/>
    <lineage>
        <taxon>Bacteria</taxon>
        <taxon>Pseudomonadati</taxon>
        <taxon>Pseudomonadota</taxon>
        <taxon>Gammaproteobacteria</taxon>
        <taxon>Enterobacterales</taxon>
        <taxon>Enterobacteriaceae</taxon>
        <taxon>Klebsiella/Raoultella group</taxon>
        <taxon>Klebsiella</taxon>
        <taxon>Klebsiella pneumoniae complex</taxon>
    </lineage>
</organism>
<dbReference type="Pfam" id="PF05420">
    <property type="entry name" value="BCSC_C"/>
    <property type="match status" value="1"/>
</dbReference>
<dbReference type="InterPro" id="IPR008410">
    <property type="entry name" value="BCSC_C"/>
</dbReference>
<keyword evidence="1" id="KW-0732">Signal</keyword>
<name>A0A2X3C404_KLEPN</name>
<evidence type="ECO:0000256" key="1">
    <source>
        <dbReference type="ARBA" id="ARBA00022729"/>
    </source>
</evidence>
<sequence>MADNWRVRWMTGYYYKVINENNRRVTVGLNNMIWHYDKDLSGYTLGQGGYYSPQEYLSFAVPVTWRQRTENWSWELGGSVSWSHSRTQTQARYPLLNLIPSDYRQRASELTEEGSSSHGFGYTARALVERRVTSNWFVGAAVDIQQAKDYTPSHALLYVRYSAAGWQGDLDMPPQPLVPYADW</sequence>
<gene>
    <name evidence="5" type="primary">bcsC_1</name>
    <name evidence="5" type="ORF">NCTC9128_00751</name>
</gene>
<evidence type="ECO:0000256" key="3">
    <source>
        <dbReference type="ARBA" id="ARBA00022803"/>
    </source>
</evidence>
<dbReference type="AlphaFoldDB" id="A0A2X3C404"/>